<dbReference type="GO" id="GO:0016746">
    <property type="term" value="F:acyltransferase activity"/>
    <property type="evidence" value="ECO:0007669"/>
    <property type="project" value="UniProtKB-KW"/>
</dbReference>
<dbReference type="InterPro" id="IPR001451">
    <property type="entry name" value="Hexapep"/>
</dbReference>
<evidence type="ECO:0000313" key="1">
    <source>
        <dbReference type="EMBL" id="CAA6813627.1"/>
    </source>
</evidence>
<keyword evidence="1" id="KW-0012">Acyltransferase</keyword>
<dbReference type="InterPro" id="IPR011004">
    <property type="entry name" value="Trimer_LpxA-like_sf"/>
</dbReference>
<sequence>MNQFRKNIKFTLLHKFRYIIQKNRLGKCGQYIYFDKNVELLRNPKNIFLENNIYIKEGTKICACNSNAKINIGANTSIGYYNFIFASFNISIGRDCMIAPYVYIVDSDHGTKKASHMNQQENISKPIKIGNDVWIASNVTILKGVHIHDGAIIAANSVVNSDVPSYTIYGGTPAKKIGERT</sequence>
<reference evidence="1" key="1">
    <citation type="submission" date="2020-01" db="EMBL/GenBank/DDBJ databases">
        <authorList>
            <person name="Meier V. D."/>
            <person name="Meier V D."/>
        </authorList>
    </citation>
    <scope>NUCLEOTIDE SEQUENCE</scope>
    <source>
        <strain evidence="1">HLG_WM_MAG_05</strain>
    </source>
</reference>
<accession>A0A6S6TFH1</accession>
<dbReference type="Gene3D" id="2.160.10.10">
    <property type="entry name" value="Hexapeptide repeat proteins"/>
    <property type="match status" value="1"/>
</dbReference>
<dbReference type="InterPro" id="IPR051159">
    <property type="entry name" value="Hexapeptide_acetyltransf"/>
</dbReference>
<dbReference type="EMBL" id="CACVAU010000042">
    <property type="protein sequence ID" value="CAA6813627.1"/>
    <property type="molecule type" value="Genomic_DNA"/>
</dbReference>
<dbReference type="CDD" id="cd04647">
    <property type="entry name" value="LbH_MAT_like"/>
    <property type="match status" value="1"/>
</dbReference>
<dbReference type="PANTHER" id="PTHR23416:SF78">
    <property type="entry name" value="LIPOPOLYSACCHARIDE BIOSYNTHESIS O-ACETYL TRANSFERASE WBBJ-RELATED"/>
    <property type="match status" value="1"/>
</dbReference>
<name>A0A6S6TFH1_9BACT</name>
<protein>
    <submittedName>
        <fullName evidence="1">Acyltransferase</fullName>
    </submittedName>
</protein>
<dbReference type="AlphaFoldDB" id="A0A6S6TFH1"/>
<proteinExistence type="predicted"/>
<organism evidence="1">
    <name type="scientific">uncultured Sulfurovum sp</name>
    <dbReference type="NCBI Taxonomy" id="269237"/>
    <lineage>
        <taxon>Bacteria</taxon>
        <taxon>Pseudomonadati</taxon>
        <taxon>Campylobacterota</taxon>
        <taxon>Epsilonproteobacteria</taxon>
        <taxon>Campylobacterales</taxon>
        <taxon>Sulfurovaceae</taxon>
        <taxon>Sulfurovum</taxon>
        <taxon>environmental samples</taxon>
    </lineage>
</organism>
<dbReference type="Pfam" id="PF00132">
    <property type="entry name" value="Hexapep"/>
    <property type="match status" value="1"/>
</dbReference>
<dbReference type="SUPFAM" id="SSF51161">
    <property type="entry name" value="Trimeric LpxA-like enzymes"/>
    <property type="match status" value="1"/>
</dbReference>
<dbReference type="PANTHER" id="PTHR23416">
    <property type="entry name" value="SIALIC ACID SYNTHASE-RELATED"/>
    <property type="match status" value="1"/>
</dbReference>
<keyword evidence="1" id="KW-0808">Transferase</keyword>
<gene>
    <name evidence="1" type="ORF">HELGO_WM4216</name>
</gene>